<name>M2ZP82_9PROT</name>
<dbReference type="EMBL" id="AONQ01000043">
    <property type="protein sequence ID" value="EME69097.1"/>
    <property type="molecule type" value="Genomic_DNA"/>
</dbReference>
<evidence type="ECO:0000313" key="2">
    <source>
        <dbReference type="Proteomes" id="UP000011744"/>
    </source>
</evidence>
<dbReference type="AlphaFoldDB" id="M2ZP82"/>
<comment type="caution">
    <text evidence="1">The sequence shown here is derived from an EMBL/GenBank/DDBJ whole genome shotgun (WGS) entry which is preliminary data.</text>
</comment>
<dbReference type="Proteomes" id="UP000011744">
    <property type="component" value="Unassembled WGS sequence"/>
</dbReference>
<reference evidence="1 2" key="1">
    <citation type="journal article" date="2014" name="Genome Announc.">
        <title>Draft Genome Sequence of Magnetospirillum sp. Strain SO-1, a Freshwater Magnetotactic Bacterium Isolated from the Ol'khovka River, Russia.</title>
        <authorList>
            <person name="Grouzdev D.S."/>
            <person name="Dziuba M.V."/>
            <person name="Sukhacheva M.S."/>
            <person name="Mardanov A.V."/>
            <person name="Beletskiy A.V."/>
            <person name="Kuznetsov B.B."/>
            <person name="Skryabin K.G."/>
        </authorList>
    </citation>
    <scope>NUCLEOTIDE SEQUENCE [LARGE SCALE GENOMIC DNA]</scope>
    <source>
        <strain evidence="1 2">SO-1</strain>
    </source>
</reference>
<protein>
    <submittedName>
        <fullName evidence="1">Uncharacterized protein</fullName>
    </submittedName>
</protein>
<keyword evidence="2" id="KW-1185">Reference proteome</keyword>
<evidence type="ECO:0000313" key="1">
    <source>
        <dbReference type="EMBL" id="EME69097.1"/>
    </source>
</evidence>
<proteinExistence type="predicted"/>
<organism evidence="1 2">
    <name type="scientific">Paramagnetospirillum caucaseum</name>
    <dbReference type="NCBI Taxonomy" id="1244869"/>
    <lineage>
        <taxon>Bacteria</taxon>
        <taxon>Pseudomonadati</taxon>
        <taxon>Pseudomonadota</taxon>
        <taxon>Alphaproteobacteria</taxon>
        <taxon>Rhodospirillales</taxon>
        <taxon>Magnetospirillaceae</taxon>
        <taxon>Paramagnetospirillum</taxon>
    </lineage>
</organism>
<dbReference type="STRING" id="1244869.H261_15230"/>
<sequence>MGKLDALFIDSFHDSLDEAVREAHRRKAGGETTITTVVETPYGGWRVRSIPAEFAVDLMADSLPTGTTTSRRVYG</sequence>
<accession>M2ZP82</accession>
<dbReference type="RefSeq" id="WP_008619150.1">
    <property type="nucleotide sequence ID" value="NZ_AONQ01000043.1"/>
</dbReference>
<gene>
    <name evidence="1" type="ORF">H261_15230</name>
</gene>